<sequence length="404" mass="44829">MRFSWQLRTLRPARSLQAPEGALLSKALPPRPRPRSRWNLNLRRAAAAGVDPSVRHGEPGPQRTVPGARAACSLGAETRLHCPGAAGDRAALPGTAGAGGHGAGPAHPPYFVGILRAKGTLRPPERQALFGPWELIYGASQELLPYLEGGRWGQGLEGFCPHLELYTQFAANAERSRTTLQEQLKKNKRFRRFVRLQEGRPEFGGLQLQDLLPLPLQRLQQYENLAIALAENTGPNSPDHEQLTRAARRISETAQRVHTISQKQKNDQHLQRVQALLSGRQAKGLVSGRWFLRQGWLLVVPPRGEPRPRMFFLFSDALLMAKPRPPLHLLQSGTFACQALYPMAECQLHRVFGHSGGPCGGLLSQPEELEESYKFESRIPQGEVRVGSTKESSSVLTKHRLFMV</sequence>
<gene>
    <name evidence="3" type="primary">ARHGEF39</name>
</gene>
<dbReference type="AlphaFoldDB" id="A0A8B8XRQ2"/>
<feature type="domain" description="DH" evidence="1">
    <location>
        <begin position="111"/>
        <end position="260"/>
    </location>
</feature>
<dbReference type="GO" id="GO:0005886">
    <property type="term" value="C:plasma membrane"/>
    <property type="evidence" value="ECO:0007669"/>
    <property type="project" value="TreeGrafter"/>
</dbReference>
<dbReference type="OrthoDB" id="660555at2759"/>
<dbReference type="InterPro" id="IPR000219">
    <property type="entry name" value="DH_dom"/>
</dbReference>
<organism evidence="2 3">
    <name type="scientific">Balaenoptera musculus</name>
    <name type="common">Blue whale</name>
    <dbReference type="NCBI Taxonomy" id="9771"/>
    <lineage>
        <taxon>Eukaryota</taxon>
        <taxon>Metazoa</taxon>
        <taxon>Chordata</taxon>
        <taxon>Craniata</taxon>
        <taxon>Vertebrata</taxon>
        <taxon>Euteleostomi</taxon>
        <taxon>Mammalia</taxon>
        <taxon>Eutheria</taxon>
        <taxon>Laurasiatheria</taxon>
        <taxon>Artiodactyla</taxon>
        <taxon>Whippomorpha</taxon>
        <taxon>Cetacea</taxon>
        <taxon>Mysticeti</taxon>
        <taxon>Balaenopteridae</taxon>
        <taxon>Balaenoptera</taxon>
    </lineage>
</organism>
<dbReference type="SUPFAM" id="SSF48065">
    <property type="entry name" value="DBL homology domain (DH-domain)"/>
    <property type="match status" value="1"/>
</dbReference>
<keyword evidence="2" id="KW-1185">Reference proteome</keyword>
<dbReference type="InterPro" id="IPR035899">
    <property type="entry name" value="DBL_dom_sf"/>
</dbReference>
<dbReference type="Proteomes" id="UP000694857">
    <property type="component" value="Chromosome 6"/>
</dbReference>
<dbReference type="Gene3D" id="1.20.900.10">
    <property type="entry name" value="Dbl homology (DH) domain"/>
    <property type="match status" value="1"/>
</dbReference>
<dbReference type="CTD" id="84904"/>
<dbReference type="Pfam" id="PF00621">
    <property type="entry name" value="RhoGEF"/>
    <property type="match status" value="1"/>
</dbReference>
<dbReference type="GO" id="GO:0005085">
    <property type="term" value="F:guanyl-nucleotide exchange factor activity"/>
    <property type="evidence" value="ECO:0007669"/>
    <property type="project" value="InterPro"/>
</dbReference>
<dbReference type="PANTHER" id="PTHR47056">
    <property type="entry name" value="RHO GUANINE NUCLEOTIDE EXCHANGE FACTOR 39"/>
    <property type="match status" value="1"/>
</dbReference>
<protein>
    <submittedName>
        <fullName evidence="3">Rho guanine nucleotide exchange factor 39 isoform X1</fullName>
    </submittedName>
</protein>
<dbReference type="InterPro" id="IPR011993">
    <property type="entry name" value="PH-like_dom_sf"/>
</dbReference>
<evidence type="ECO:0000313" key="3">
    <source>
        <dbReference type="RefSeq" id="XP_036712562.1"/>
    </source>
</evidence>
<name>A0A8B8XRQ2_BALMU</name>
<reference evidence="3" key="1">
    <citation type="submission" date="2025-08" db="UniProtKB">
        <authorList>
            <consortium name="RefSeq"/>
        </authorList>
    </citation>
    <scope>IDENTIFICATION</scope>
    <source>
        <tissue evidence="3">Epidermis and Blubber</tissue>
    </source>
</reference>
<dbReference type="KEGG" id="bmus:118897449"/>
<dbReference type="SUPFAM" id="SSF50729">
    <property type="entry name" value="PH domain-like"/>
    <property type="match status" value="1"/>
</dbReference>
<dbReference type="Gene3D" id="2.30.29.30">
    <property type="entry name" value="Pleckstrin-homology domain (PH domain)/Phosphotyrosine-binding domain (PTB)"/>
    <property type="match status" value="1"/>
</dbReference>
<accession>A0A8B8XRQ2</accession>
<dbReference type="PANTHER" id="PTHR47056:SF1">
    <property type="entry name" value="RHO GUANINE NUCLEOTIDE EXCHANGE FACTOR 39"/>
    <property type="match status" value="1"/>
</dbReference>
<proteinExistence type="predicted"/>
<dbReference type="SMART" id="SM00325">
    <property type="entry name" value="RhoGEF"/>
    <property type="match status" value="1"/>
</dbReference>
<dbReference type="RefSeq" id="XP_036712562.1">
    <property type="nucleotide sequence ID" value="XM_036856667.1"/>
</dbReference>
<evidence type="ECO:0000259" key="1">
    <source>
        <dbReference type="PROSITE" id="PS50010"/>
    </source>
</evidence>
<dbReference type="InterPro" id="IPR042987">
    <property type="entry name" value="ARHGEF39"/>
</dbReference>
<evidence type="ECO:0000313" key="2">
    <source>
        <dbReference type="Proteomes" id="UP000694857"/>
    </source>
</evidence>
<dbReference type="GeneID" id="118897449"/>
<dbReference type="PROSITE" id="PS50010">
    <property type="entry name" value="DH_2"/>
    <property type="match status" value="1"/>
</dbReference>
<dbReference type="GO" id="GO:0030335">
    <property type="term" value="P:positive regulation of cell migration"/>
    <property type="evidence" value="ECO:0007669"/>
    <property type="project" value="TreeGrafter"/>
</dbReference>